<dbReference type="Proteomes" id="UP001470230">
    <property type="component" value="Unassembled WGS sequence"/>
</dbReference>
<gene>
    <name evidence="1" type="ORF">M9Y10_014194</name>
</gene>
<organism evidence="1 2">
    <name type="scientific">Tritrichomonas musculus</name>
    <dbReference type="NCBI Taxonomy" id="1915356"/>
    <lineage>
        <taxon>Eukaryota</taxon>
        <taxon>Metamonada</taxon>
        <taxon>Parabasalia</taxon>
        <taxon>Tritrichomonadida</taxon>
        <taxon>Tritrichomonadidae</taxon>
        <taxon>Tritrichomonas</taxon>
    </lineage>
</organism>
<evidence type="ECO:0000313" key="1">
    <source>
        <dbReference type="EMBL" id="KAK8896296.1"/>
    </source>
</evidence>
<dbReference type="EMBL" id="JAPFFF010000002">
    <property type="protein sequence ID" value="KAK8896296.1"/>
    <property type="molecule type" value="Genomic_DNA"/>
</dbReference>
<accession>A0ABR2L009</accession>
<keyword evidence="2" id="KW-1185">Reference proteome</keyword>
<protein>
    <recommendedName>
        <fullName evidence="3">Polymorphic outer membrane protein</fullName>
    </recommendedName>
</protein>
<comment type="caution">
    <text evidence="1">The sequence shown here is derived from an EMBL/GenBank/DDBJ whole genome shotgun (WGS) entry which is preliminary data.</text>
</comment>
<evidence type="ECO:0008006" key="3">
    <source>
        <dbReference type="Google" id="ProtNLM"/>
    </source>
</evidence>
<dbReference type="InterPro" id="IPR011050">
    <property type="entry name" value="Pectin_lyase_fold/virulence"/>
</dbReference>
<sequence length="308" mass="34788">MPIQKRIFVHNSLFQYFLRSPIKVHNKDENKIKLFEDLTYKNKRFKIKGGTLTVIRCIFSNNQAKKGGGLNAEHNLCVNLTDCAFSSNIATFGGGFYIEQADSASLSRILILNNSAEYLGGLFLDGNLESSELFSYVDNLNATFNSAKEWTGGVRFDHGGGFFINSVISFNSARVCGGFFDQSWKPSKRFIQYALFLNNSAADRVGAYCAFHIMHQSKFENCIFVKNECSSSCSSIFIESIDSVVEVVNCFFDESIEKSLKMKFEFSKFILDGNSTFDINFAIDDVQSKLIIVNPNTQNMKQKSKKRR</sequence>
<evidence type="ECO:0000313" key="2">
    <source>
        <dbReference type="Proteomes" id="UP001470230"/>
    </source>
</evidence>
<dbReference type="SUPFAM" id="SSF51126">
    <property type="entry name" value="Pectin lyase-like"/>
    <property type="match status" value="1"/>
</dbReference>
<proteinExistence type="predicted"/>
<reference evidence="1 2" key="1">
    <citation type="submission" date="2024-04" db="EMBL/GenBank/DDBJ databases">
        <title>Tritrichomonas musculus Genome.</title>
        <authorList>
            <person name="Alves-Ferreira E."/>
            <person name="Grigg M."/>
            <person name="Lorenzi H."/>
            <person name="Galac M."/>
        </authorList>
    </citation>
    <scope>NUCLEOTIDE SEQUENCE [LARGE SCALE GENOMIC DNA]</scope>
    <source>
        <strain evidence="1 2">EAF2021</strain>
    </source>
</reference>
<name>A0ABR2L009_9EUKA</name>